<sequence length="308" mass="35201">DNTFETSFGHRRNTNSSISDMSFSSEMNSMSPMSSSLNSICPADVRDTEVQGSIQFALTYIQKLGEFQIFVVLCRGLAVADPKKNRTDYVKCSLLPDKTKLGKKKTSVKKKTLSPTYNEVLGFKIPMEVLRIQHLNITVSHKDTFGRSSFLGEVDLDLSVWDFSNTQINEFPLKAKVGEVQIWVKDCKNLLPVRGSMINPFVTVLPDMSSKSRQKTRVVKRTVNPMFNHTMVYEGFRPDDLREICVEITVWDQDHLKNYYIGGIRLGLGTRSYEVDVVWMDSTAHEVNLWNRMLKSNAEWVEEVLPLR</sequence>
<reference key="1">
    <citation type="journal article" date="2007" name="Nature">
        <title>The medaka draft genome and insights into vertebrate genome evolution.</title>
        <authorList>
            <person name="Kasahara M."/>
            <person name="Naruse K."/>
            <person name="Sasaki S."/>
            <person name="Nakatani Y."/>
            <person name="Qu W."/>
            <person name="Ahsan B."/>
            <person name="Yamada T."/>
            <person name="Nagayasu Y."/>
            <person name="Doi K."/>
            <person name="Kasai Y."/>
            <person name="Jindo T."/>
            <person name="Kobayashi D."/>
            <person name="Shimada A."/>
            <person name="Toyoda A."/>
            <person name="Kuroki Y."/>
            <person name="Fujiyama A."/>
            <person name="Sasaki T."/>
            <person name="Shimizu A."/>
            <person name="Asakawa S."/>
            <person name="Shimizu N."/>
            <person name="Hashimoto S."/>
            <person name="Yang J."/>
            <person name="Lee Y."/>
            <person name="Matsushima K."/>
            <person name="Sugano S."/>
            <person name="Sakaizumi M."/>
            <person name="Narita T."/>
            <person name="Ohishi K."/>
            <person name="Haga S."/>
            <person name="Ohta F."/>
            <person name="Nomoto H."/>
            <person name="Nogata K."/>
            <person name="Morishita T."/>
            <person name="Endo T."/>
            <person name="Shin-I T."/>
            <person name="Takeda H."/>
            <person name="Morishita S."/>
            <person name="Kohara Y."/>
        </authorList>
    </citation>
    <scope>NUCLEOTIDE SEQUENCE [LARGE SCALE GENOMIC DNA]</scope>
    <source>
        <strain>Hd-rR</strain>
    </source>
</reference>
<organism evidence="6 7">
    <name type="scientific">Oryzias latipes</name>
    <name type="common">Japanese rice fish</name>
    <name type="synonym">Japanese killifish</name>
    <dbReference type="NCBI Taxonomy" id="8090"/>
    <lineage>
        <taxon>Eukaryota</taxon>
        <taxon>Metazoa</taxon>
        <taxon>Chordata</taxon>
        <taxon>Craniata</taxon>
        <taxon>Vertebrata</taxon>
        <taxon>Euteleostomi</taxon>
        <taxon>Actinopterygii</taxon>
        <taxon>Neopterygii</taxon>
        <taxon>Teleostei</taxon>
        <taxon>Neoteleostei</taxon>
        <taxon>Acanthomorphata</taxon>
        <taxon>Ovalentaria</taxon>
        <taxon>Atherinomorphae</taxon>
        <taxon>Beloniformes</taxon>
        <taxon>Adrianichthyidae</taxon>
        <taxon>Oryziinae</taxon>
        <taxon>Oryzias</taxon>
    </lineage>
</organism>
<evidence type="ECO:0000259" key="5">
    <source>
        <dbReference type="PROSITE" id="PS50004"/>
    </source>
</evidence>
<dbReference type="Gene3D" id="2.60.40.150">
    <property type="entry name" value="C2 domain"/>
    <property type="match status" value="2"/>
</dbReference>
<dbReference type="Proteomes" id="UP000265200">
    <property type="component" value="Chromosome 14"/>
</dbReference>
<dbReference type="InterPro" id="IPR043567">
    <property type="entry name" value="SYTL1-5_C2B"/>
</dbReference>
<evidence type="ECO:0000256" key="3">
    <source>
        <dbReference type="ARBA" id="ARBA00023136"/>
    </source>
</evidence>
<dbReference type="SUPFAM" id="SSF49562">
    <property type="entry name" value="C2 domain (Calcium/lipid-binding domain, CaLB)"/>
    <property type="match status" value="2"/>
</dbReference>
<dbReference type="Ensembl" id="ENSORLT00015021575.1">
    <property type="protein sequence ID" value="ENSORLP00015030973.1"/>
    <property type="gene ID" value="ENSORLG00015014984.1"/>
</dbReference>
<proteinExistence type="predicted"/>
<name>A0A3P9JFN5_ORYLA</name>
<dbReference type="PANTHER" id="PTHR45716">
    <property type="entry name" value="BITESIZE, ISOFORM I"/>
    <property type="match status" value="1"/>
</dbReference>
<accession>A0A3P9JFN5</accession>
<protein>
    <submittedName>
        <fullName evidence="6">Synaptotagmin-like 2a</fullName>
    </submittedName>
</protein>
<evidence type="ECO:0000256" key="2">
    <source>
        <dbReference type="ARBA" id="ARBA00022737"/>
    </source>
</evidence>
<feature type="region of interest" description="Disordered" evidence="4">
    <location>
        <begin position="1"/>
        <end position="25"/>
    </location>
</feature>
<dbReference type="InterPro" id="IPR035892">
    <property type="entry name" value="C2_domain_sf"/>
</dbReference>
<dbReference type="CDD" id="cd04020">
    <property type="entry name" value="C2B_SLP_1-2-3-4"/>
    <property type="match status" value="1"/>
</dbReference>
<feature type="domain" description="C2" evidence="5">
    <location>
        <begin position="50"/>
        <end position="171"/>
    </location>
</feature>
<dbReference type="PANTHER" id="PTHR45716:SF5">
    <property type="entry name" value="SYNAPTOTAGMIN-LIKE PROTEIN 2"/>
    <property type="match status" value="1"/>
</dbReference>
<reference evidence="6 7" key="2">
    <citation type="submission" date="2017-04" db="EMBL/GenBank/DDBJ databases">
        <title>CpG methylation of centromeres and impact of large insertions on vertebrate speciation.</title>
        <authorList>
            <person name="Ichikawa K."/>
            <person name="Yoshimura J."/>
            <person name="Morishita S."/>
        </authorList>
    </citation>
    <scope>NUCLEOTIDE SEQUENCE</scope>
    <source>
        <strain evidence="6 7">HSOK</strain>
    </source>
</reference>
<comment type="subcellular location">
    <subcellularLocation>
        <location evidence="1">Membrane</location>
    </subcellularLocation>
</comment>
<evidence type="ECO:0000256" key="4">
    <source>
        <dbReference type="SAM" id="MobiDB-lite"/>
    </source>
</evidence>
<dbReference type="SMART" id="SM00239">
    <property type="entry name" value="C2"/>
    <property type="match status" value="2"/>
</dbReference>
<dbReference type="InterPro" id="IPR000008">
    <property type="entry name" value="C2_dom"/>
</dbReference>
<reference evidence="6" key="4">
    <citation type="submission" date="2025-09" db="UniProtKB">
        <authorList>
            <consortium name="Ensembl"/>
        </authorList>
    </citation>
    <scope>IDENTIFICATION</scope>
    <source>
        <strain evidence="6">HSOK</strain>
    </source>
</reference>
<evidence type="ECO:0000256" key="1">
    <source>
        <dbReference type="ARBA" id="ARBA00004370"/>
    </source>
</evidence>
<dbReference type="GO" id="GO:0016020">
    <property type="term" value="C:membrane"/>
    <property type="evidence" value="ECO:0007669"/>
    <property type="project" value="UniProtKB-SubCell"/>
</dbReference>
<feature type="compositionally biased region" description="Low complexity" evidence="4">
    <location>
        <begin position="14"/>
        <end position="25"/>
    </location>
</feature>
<keyword evidence="2" id="KW-0677">Repeat</keyword>
<dbReference type="AlphaFoldDB" id="A0A3P9JFN5"/>
<dbReference type="Pfam" id="PF00168">
    <property type="entry name" value="C2"/>
    <property type="match status" value="2"/>
</dbReference>
<dbReference type="FunFam" id="2.60.40.150:FF:000006">
    <property type="entry name" value="Synaptotagmin-like 5, isoform CRA_a"/>
    <property type="match status" value="1"/>
</dbReference>
<evidence type="ECO:0000313" key="6">
    <source>
        <dbReference type="Ensembl" id="ENSORLP00015030973.1"/>
    </source>
</evidence>
<evidence type="ECO:0000313" key="7">
    <source>
        <dbReference type="Proteomes" id="UP000265200"/>
    </source>
</evidence>
<keyword evidence="3" id="KW-0472">Membrane</keyword>
<reference evidence="6" key="3">
    <citation type="submission" date="2025-08" db="UniProtKB">
        <authorList>
            <consortium name="Ensembl"/>
        </authorList>
    </citation>
    <scope>IDENTIFICATION</scope>
    <source>
        <strain evidence="6">HSOK</strain>
    </source>
</reference>
<dbReference type="PROSITE" id="PS50004">
    <property type="entry name" value="C2"/>
    <property type="match status" value="1"/>
</dbReference>